<evidence type="ECO:0000313" key="1">
    <source>
        <dbReference type="EMBL" id="MBA4629027.1"/>
    </source>
</evidence>
<accession>A0A7C9CYW7</accession>
<proteinExistence type="predicted"/>
<organism evidence="1">
    <name type="scientific">Opuntia streptacantha</name>
    <name type="common">Prickly pear cactus</name>
    <name type="synonym">Opuntia cardona</name>
    <dbReference type="NCBI Taxonomy" id="393608"/>
    <lineage>
        <taxon>Eukaryota</taxon>
        <taxon>Viridiplantae</taxon>
        <taxon>Streptophyta</taxon>
        <taxon>Embryophyta</taxon>
        <taxon>Tracheophyta</taxon>
        <taxon>Spermatophyta</taxon>
        <taxon>Magnoliopsida</taxon>
        <taxon>eudicotyledons</taxon>
        <taxon>Gunneridae</taxon>
        <taxon>Pentapetalae</taxon>
        <taxon>Caryophyllales</taxon>
        <taxon>Cactineae</taxon>
        <taxon>Cactaceae</taxon>
        <taxon>Opuntioideae</taxon>
        <taxon>Opuntia</taxon>
    </lineage>
</organism>
<name>A0A7C9CYW7_OPUST</name>
<dbReference type="AlphaFoldDB" id="A0A7C9CYW7"/>
<sequence>MSCCRSCSHWEVTEAALTERLSTLLIFSDSTFDTQLVLSEAIVDDDDNFSASMSSSPLLLGYEPKYVFALCCPSVTKSLHNLSSEVSRVELLCDKWTSPITFLSGI</sequence>
<reference evidence="1" key="1">
    <citation type="journal article" date="2013" name="J. Plant Res.">
        <title>Effect of fungi and light on seed germination of three Opuntia species from semiarid lands of central Mexico.</title>
        <authorList>
            <person name="Delgado-Sanchez P."/>
            <person name="Jimenez-Bremont J.F."/>
            <person name="Guerrero-Gonzalez Mde L."/>
            <person name="Flores J."/>
        </authorList>
    </citation>
    <scope>NUCLEOTIDE SEQUENCE</scope>
    <source>
        <tissue evidence="1">Cladode</tissue>
    </source>
</reference>
<dbReference type="EMBL" id="GISG01068064">
    <property type="protein sequence ID" value="MBA4629027.1"/>
    <property type="molecule type" value="Transcribed_RNA"/>
</dbReference>
<protein>
    <submittedName>
        <fullName evidence="1">Uncharacterized protein</fullName>
    </submittedName>
</protein>
<reference evidence="1" key="2">
    <citation type="submission" date="2020-07" db="EMBL/GenBank/DDBJ databases">
        <authorList>
            <person name="Vera ALvarez R."/>
            <person name="Arias-Moreno D.M."/>
            <person name="Jimenez-Jacinto V."/>
            <person name="Jimenez-Bremont J.F."/>
            <person name="Swaminathan K."/>
            <person name="Moose S.P."/>
            <person name="Guerrero-Gonzalez M.L."/>
            <person name="Marino-Ramirez L."/>
            <person name="Landsman D."/>
            <person name="Rodriguez-Kessler M."/>
            <person name="Delgado-Sanchez P."/>
        </authorList>
    </citation>
    <scope>NUCLEOTIDE SEQUENCE</scope>
    <source>
        <tissue evidence="1">Cladode</tissue>
    </source>
</reference>